<dbReference type="InterPro" id="IPR001021">
    <property type="entry name" value="Ribosomal_bL25_long"/>
</dbReference>
<evidence type="ECO:0000313" key="9">
    <source>
        <dbReference type="EMBL" id="HGC43155.1"/>
    </source>
</evidence>
<protein>
    <recommendedName>
        <fullName evidence="5">Large ribosomal subunit protein bL25</fullName>
    </recommendedName>
    <alternativeName>
        <fullName evidence="5">General stress protein CTC</fullName>
    </alternativeName>
</protein>
<evidence type="ECO:0000259" key="8">
    <source>
        <dbReference type="Pfam" id="PF14693"/>
    </source>
</evidence>
<dbReference type="HAMAP" id="MF_01334">
    <property type="entry name" value="Ribosomal_bL25_CTC"/>
    <property type="match status" value="1"/>
</dbReference>
<reference evidence="9" key="1">
    <citation type="journal article" date="2020" name="mSystems">
        <title>Genome- and Community-Level Interaction Insights into Carbon Utilization and Element Cycling Functions of Hydrothermarchaeota in Hydrothermal Sediment.</title>
        <authorList>
            <person name="Zhou Z."/>
            <person name="Liu Y."/>
            <person name="Xu W."/>
            <person name="Pan J."/>
            <person name="Luo Z.H."/>
            <person name="Li M."/>
        </authorList>
    </citation>
    <scope>NUCLEOTIDE SEQUENCE</scope>
    <source>
        <strain evidence="9">SpSt-997</strain>
    </source>
</reference>
<organism evidence="9">
    <name type="scientific">Acidicaldus sp</name>
    <dbReference type="NCBI Taxonomy" id="1872105"/>
    <lineage>
        <taxon>Bacteria</taxon>
        <taxon>Pseudomonadati</taxon>
        <taxon>Pseudomonadota</taxon>
        <taxon>Alphaproteobacteria</taxon>
        <taxon>Acetobacterales</taxon>
        <taxon>Acetobacteraceae</taxon>
        <taxon>Acidicaldus</taxon>
    </lineage>
</organism>
<dbReference type="Gene3D" id="2.170.120.20">
    <property type="entry name" value="Ribosomal protein L25, beta domain"/>
    <property type="match status" value="1"/>
</dbReference>
<dbReference type="GO" id="GO:0003735">
    <property type="term" value="F:structural constituent of ribosome"/>
    <property type="evidence" value="ECO:0007669"/>
    <property type="project" value="InterPro"/>
</dbReference>
<dbReference type="InterPro" id="IPR020930">
    <property type="entry name" value="Ribosomal_uL5_bac-type"/>
</dbReference>
<dbReference type="PANTHER" id="PTHR33284">
    <property type="entry name" value="RIBOSOMAL PROTEIN L25/GLN-TRNA SYNTHETASE, ANTI-CODON-BINDING DOMAIN-CONTAINING PROTEIN"/>
    <property type="match status" value="1"/>
</dbReference>
<dbReference type="Pfam" id="PF14693">
    <property type="entry name" value="Ribosomal_TL5_C"/>
    <property type="match status" value="1"/>
</dbReference>
<sequence length="238" mass="25138">MASFVTIEAEARARAGKGAARATRRAGKVPGVIYGAREKPSLIALDPRLVLREIQRGGWRSRLYEVQVGGAATRALIREVQFHPVNEAPEHIDFQRLAPGEKVRVAVAVHMLNEGTSPGIKRGGVLNVVRHAVDVYCDPEQVPEYFVADLGGLEIADNVRWSDLKGTENCRPTILDRDFVILTIAPPTKAAEVAQEADATATPAAAPAAPVAAKGAPAKPAAAPAKAARAKPAVGKKG</sequence>
<feature type="domain" description="Large ribosomal subunit protein bL25 beta" evidence="8">
    <location>
        <begin position="102"/>
        <end position="187"/>
    </location>
</feature>
<dbReference type="AlphaFoldDB" id="A0A8J4HC80"/>
<feature type="region of interest" description="Disordered" evidence="6">
    <location>
        <begin position="196"/>
        <end position="238"/>
    </location>
</feature>
<dbReference type="GO" id="GO:0022625">
    <property type="term" value="C:cytosolic large ribosomal subunit"/>
    <property type="evidence" value="ECO:0007669"/>
    <property type="project" value="TreeGrafter"/>
</dbReference>
<dbReference type="CDD" id="cd00495">
    <property type="entry name" value="Ribosomal_L25_TL5_CTC"/>
    <property type="match status" value="1"/>
</dbReference>
<keyword evidence="3 5" id="KW-0689">Ribosomal protein</keyword>
<dbReference type="SUPFAM" id="SSF50715">
    <property type="entry name" value="Ribosomal protein L25-like"/>
    <property type="match status" value="1"/>
</dbReference>
<comment type="subunit">
    <text evidence="5">Part of the 50S ribosomal subunit; part of the 5S rRNA/L5/L18/L25 subcomplex. Contacts the 5S rRNA. Binds to the 5S rRNA independently of L5 and L18.</text>
</comment>
<gene>
    <name evidence="5" type="primary">rplY</name>
    <name evidence="5" type="synonym">ctc</name>
    <name evidence="9" type="ORF">ENY07_08045</name>
</gene>
<dbReference type="GO" id="GO:0006412">
    <property type="term" value="P:translation"/>
    <property type="evidence" value="ECO:0007669"/>
    <property type="project" value="UniProtKB-UniRule"/>
</dbReference>
<accession>A0A8J4HC80</accession>
<dbReference type="PANTHER" id="PTHR33284:SF1">
    <property type="entry name" value="RIBOSOMAL PROTEIN L25_GLN-TRNA SYNTHETASE, ANTI-CODON-BINDING DOMAIN-CONTAINING PROTEIN"/>
    <property type="match status" value="1"/>
</dbReference>
<feature type="domain" description="Large ribosomal subunit protein bL25 L25" evidence="7">
    <location>
        <begin position="7"/>
        <end position="94"/>
    </location>
</feature>
<keyword evidence="1 5" id="KW-0699">rRNA-binding</keyword>
<dbReference type="NCBIfam" id="NF004128">
    <property type="entry name" value="PRK05618.1-2"/>
    <property type="match status" value="1"/>
</dbReference>
<name>A0A8J4HC80_9PROT</name>
<dbReference type="GO" id="GO:0008097">
    <property type="term" value="F:5S rRNA binding"/>
    <property type="evidence" value="ECO:0007669"/>
    <property type="project" value="InterPro"/>
</dbReference>
<dbReference type="InterPro" id="IPR011035">
    <property type="entry name" value="Ribosomal_bL25/Gln-tRNA_synth"/>
</dbReference>
<dbReference type="InterPro" id="IPR029751">
    <property type="entry name" value="Ribosomal_L25_dom"/>
</dbReference>
<keyword evidence="2 5" id="KW-0694">RNA-binding</keyword>
<evidence type="ECO:0000256" key="1">
    <source>
        <dbReference type="ARBA" id="ARBA00022730"/>
    </source>
</evidence>
<dbReference type="Gene3D" id="2.40.240.10">
    <property type="entry name" value="Ribosomal Protein L25, Chain P"/>
    <property type="match status" value="1"/>
</dbReference>
<comment type="function">
    <text evidence="5">This is one of the proteins that binds to the 5S RNA in the ribosome where it forms part of the central protuberance.</text>
</comment>
<evidence type="ECO:0000259" key="7">
    <source>
        <dbReference type="Pfam" id="PF01386"/>
    </source>
</evidence>
<dbReference type="EMBL" id="DTQM01000158">
    <property type="protein sequence ID" value="HGC43155.1"/>
    <property type="molecule type" value="Genomic_DNA"/>
</dbReference>
<dbReference type="NCBIfam" id="TIGR00731">
    <property type="entry name" value="bL25_bact_ctc"/>
    <property type="match status" value="1"/>
</dbReference>
<evidence type="ECO:0000256" key="4">
    <source>
        <dbReference type="ARBA" id="ARBA00023274"/>
    </source>
</evidence>
<evidence type="ECO:0000256" key="6">
    <source>
        <dbReference type="SAM" id="MobiDB-lite"/>
    </source>
</evidence>
<evidence type="ECO:0000256" key="3">
    <source>
        <dbReference type="ARBA" id="ARBA00022980"/>
    </source>
</evidence>
<comment type="caution">
    <text evidence="9">The sequence shown here is derived from an EMBL/GenBank/DDBJ whole genome shotgun (WGS) entry which is preliminary data.</text>
</comment>
<evidence type="ECO:0000256" key="2">
    <source>
        <dbReference type="ARBA" id="ARBA00022884"/>
    </source>
</evidence>
<dbReference type="InterPro" id="IPR020057">
    <property type="entry name" value="Ribosomal_bL25_b-dom"/>
</dbReference>
<dbReference type="InterPro" id="IPR020056">
    <property type="entry name" value="Rbsml_bL25/Gln-tRNA_synth_N"/>
</dbReference>
<keyword evidence="4 5" id="KW-0687">Ribonucleoprotein</keyword>
<dbReference type="InterPro" id="IPR037121">
    <property type="entry name" value="Ribosomal_bL25_C"/>
</dbReference>
<proteinExistence type="inferred from homology"/>
<dbReference type="Pfam" id="PF01386">
    <property type="entry name" value="Ribosomal_L25p"/>
    <property type="match status" value="1"/>
</dbReference>
<comment type="similarity">
    <text evidence="5">Belongs to the bacterial ribosomal protein bL25 family. CTC subfamily.</text>
</comment>
<evidence type="ECO:0000256" key="5">
    <source>
        <dbReference type="HAMAP-Rule" id="MF_01334"/>
    </source>
</evidence>